<proteinExistence type="predicted"/>
<comment type="caution">
    <text evidence="1">The sequence shown here is derived from an EMBL/GenBank/DDBJ whole genome shotgun (WGS) entry which is preliminary data.</text>
</comment>
<name>A0A9N8W3K0_9GLOM</name>
<dbReference type="EMBL" id="CAJVPV010000784">
    <property type="protein sequence ID" value="CAG8473818.1"/>
    <property type="molecule type" value="Genomic_DNA"/>
</dbReference>
<feature type="non-terminal residue" evidence="1">
    <location>
        <position position="1"/>
    </location>
</feature>
<keyword evidence="2" id="KW-1185">Reference proteome</keyword>
<accession>A0A9N8W3K0</accession>
<protein>
    <submittedName>
        <fullName evidence="1">6516_t:CDS:1</fullName>
    </submittedName>
</protein>
<organism evidence="1 2">
    <name type="scientific">Acaulospora morrowiae</name>
    <dbReference type="NCBI Taxonomy" id="94023"/>
    <lineage>
        <taxon>Eukaryota</taxon>
        <taxon>Fungi</taxon>
        <taxon>Fungi incertae sedis</taxon>
        <taxon>Mucoromycota</taxon>
        <taxon>Glomeromycotina</taxon>
        <taxon>Glomeromycetes</taxon>
        <taxon>Diversisporales</taxon>
        <taxon>Acaulosporaceae</taxon>
        <taxon>Acaulospora</taxon>
    </lineage>
</organism>
<dbReference type="Proteomes" id="UP000789342">
    <property type="component" value="Unassembled WGS sequence"/>
</dbReference>
<evidence type="ECO:0000313" key="2">
    <source>
        <dbReference type="Proteomes" id="UP000789342"/>
    </source>
</evidence>
<reference evidence="1" key="1">
    <citation type="submission" date="2021-06" db="EMBL/GenBank/DDBJ databases">
        <authorList>
            <person name="Kallberg Y."/>
            <person name="Tangrot J."/>
            <person name="Rosling A."/>
        </authorList>
    </citation>
    <scope>NUCLEOTIDE SEQUENCE</scope>
    <source>
        <strain evidence="1">CL551</strain>
    </source>
</reference>
<sequence length="69" mass="7839">ASGILSNNNPSNLMEARRPYRVHYSISLERIIFHSPDASKKQTALHFSNCGSSTPIERLYFTDDLGYIH</sequence>
<evidence type="ECO:0000313" key="1">
    <source>
        <dbReference type="EMBL" id="CAG8473818.1"/>
    </source>
</evidence>
<gene>
    <name evidence="1" type="ORF">AMORRO_LOCUS1982</name>
</gene>
<dbReference type="AlphaFoldDB" id="A0A9N8W3K0"/>